<gene>
    <name evidence="2" type="primary">AVEN_3042_1</name>
    <name evidence="2" type="ORF">CDAR_298461</name>
</gene>
<dbReference type="AlphaFoldDB" id="A0AAV4TFN3"/>
<comment type="caution">
    <text evidence="2">The sequence shown here is derived from an EMBL/GenBank/DDBJ whole genome shotgun (WGS) entry which is preliminary data.</text>
</comment>
<protein>
    <submittedName>
        <fullName evidence="2">Uncharacterized protein</fullName>
    </submittedName>
</protein>
<feature type="region of interest" description="Disordered" evidence="1">
    <location>
        <begin position="46"/>
        <end position="71"/>
    </location>
</feature>
<reference evidence="2 3" key="1">
    <citation type="submission" date="2021-06" db="EMBL/GenBank/DDBJ databases">
        <title>Caerostris darwini draft genome.</title>
        <authorList>
            <person name="Kono N."/>
            <person name="Arakawa K."/>
        </authorList>
    </citation>
    <scope>NUCLEOTIDE SEQUENCE [LARGE SCALE GENOMIC DNA]</scope>
</reference>
<keyword evidence="3" id="KW-1185">Reference proteome</keyword>
<dbReference type="Proteomes" id="UP001054837">
    <property type="component" value="Unassembled WGS sequence"/>
</dbReference>
<evidence type="ECO:0000313" key="2">
    <source>
        <dbReference type="EMBL" id="GIY45135.1"/>
    </source>
</evidence>
<sequence length="105" mass="11424">MLCSDSGDSSSSNKQNGDSSSGSKPRGKVVPAHSIDAILGLKYQTHVASSASDASDHAEKPTSEDPYEDEFCDVETVGEKKDRSMCYFRSDGDGRIKRREKGEEF</sequence>
<feature type="compositionally biased region" description="Basic and acidic residues" evidence="1">
    <location>
        <begin position="54"/>
        <end position="63"/>
    </location>
</feature>
<feature type="region of interest" description="Disordered" evidence="1">
    <location>
        <begin position="1"/>
        <end position="33"/>
    </location>
</feature>
<evidence type="ECO:0000256" key="1">
    <source>
        <dbReference type="SAM" id="MobiDB-lite"/>
    </source>
</evidence>
<evidence type="ECO:0000313" key="3">
    <source>
        <dbReference type="Proteomes" id="UP001054837"/>
    </source>
</evidence>
<accession>A0AAV4TFN3</accession>
<proteinExistence type="predicted"/>
<name>A0AAV4TFN3_9ARAC</name>
<organism evidence="2 3">
    <name type="scientific">Caerostris darwini</name>
    <dbReference type="NCBI Taxonomy" id="1538125"/>
    <lineage>
        <taxon>Eukaryota</taxon>
        <taxon>Metazoa</taxon>
        <taxon>Ecdysozoa</taxon>
        <taxon>Arthropoda</taxon>
        <taxon>Chelicerata</taxon>
        <taxon>Arachnida</taxon>
        <taxon>Araneae</taxon>
        <taxon>Araneomorphae</taxon>
        <taxon>Entelegynae</taxon>
        <taxon>Araneoidea</taxon>
        <taxon>Araneidae</taxon>
        <taxon>Caerostris</taxon>
    </lineage>
</organism>
<dbReference type="EMBL" id="BPLQ01009592">
    <property type="protein sequence ID" value="GIY45135.1"/>
    <property type="molecule type" value="Genomic_DNA"/>
</dbReference>
<feature type="compositionally biased region" description="Low complexity" evidence="1">
    <location>
        <begin position="1"/>
        <end position="24"/>
    </location>
</feature>